<evidence type="ECO:0008006" key="4">
    <source>
        <dbReference type="Google" id="ProtNLM"/>
    </source>
</evidence>
<dbReference type="Gramene" id="PGSC0003DMT400087216">
    <property type="protein sequence ID" value="PGSC0003DMT400087216"/>
    <property type="gene ID" value="PGSC0003DMG400036787"/>
</dbReference>
<feature type="compositionally biased region" description="Polar residues" evidence="1">
    <location>
        <begin position="183"/>
        <end position="193"/>
    </location>
</feature>
<sequence length="468" mass="51364">MDLRQWLGKHVLLAHKPKASSRGAPQAMGRVRRVTTKGCSWVVTRSLSPESKRLIDQLIPGGLDHMTEANQKMEEDHYLAPLLTQLDNLSKKIIEIEVQCKRKDRYIPPHERRKSKDNENRCVDDTLLIILQNVNEHDRVLEEMNENVEVLNQMIGCHSRSIRLIENLMGHVLPHHYPKQQEGLPSNTKSPTSIEGPVKLDEVSNDTACRRVGWRARLMSPIGRELDDMARQKVAGRNMTPRKNAKGIPLKEDAATSRAKVTKLPTSGGKGKGKGKAPVSLEASSDSDGMYDTYLTTSESEGEHQEPQTVGSDDDERIEAQRAELRRARVPRDAKKDVEMIPTSSSNISRIEVEYLKDEAKKKKKKKKKAAPVDSSPVVDIDSLPAKASLPIPAPRPSGTSIAAPSDTLGSFVAALPPRLVDAAASLADTPLANPSAAIFPSEVNPGTDAQVQIDALGTDAQTDGVTE</sequence>
<organism evidence="2 3">
    <name type="scientific">Solanum tuberosum</name>
    <name type="common">Potato</name>
    <dbReference type="NCBI Taxonomy" id="4113"/>
    <lineage>
        <taxon>Eukaryota</taxon>
        <taxon>Viridiplantae</taxon>
        <taxon>Streptophyta</taxon>
        <taxon>Embryophyta</taxon>
        <taxon>Tracheophyta</taxon>
        <taxon>Spermatophyta</taxon>
        <taxon>Magnoliopsida</taxon>
        <taxon>eudicotyledons</taxon>
        <taxon>Gunneridae</taxon>
        <taxon>Pentapetalae</taxon>
        <taxon>asterids</taxon>
        <taxon>lamiids</taxon>
        <taxon>Solanales</taxon>
        <taxon>Solanaceae</taxon>
        <taxon>Solanoideae</taxon>
        <taxon>Solaneae</taxon>
        <taxon>Solanum</taxon>
    </lineage>
</organism>
<feature type="compositionally biased region" description="Basic and acidic residues" evidence="1">
    <location>
        <begin position="318"/>
        <end position="339"/>
    </location>
</feature>
<dbReference type="EnsemblPlants" id="PGSC0003DMT400087216">
    <property type="protein sequence ID" value="PGSC0003DMT400087216"/>
    <property type="gene ID" value="PGSC0003DMG400036787"/>
</dbReference>
<dbReference type="PaxDb" id="4113-PGSC0003DMT400087216"/>
<reference evidence="2" key="2">
    <citation type="submission" date="2015-06" db="UniProtKB">
        <authorList>
            <consortium name="EnsemblPlants"/>
        </authorList>
    </citation>
    <scope>IDENTIFICATION</scope>
    <source>
        <strain evidence="2">DM1-3 516 R44</strain>
    </source>
</reference>
<dbReference type="Proteomes" id="UP000011115">
    <property type="component" value="Unassembled WGS sequence"/>
</dbReference>
<dbReference type="AlphaFoldDB" id="M1DDD5"/>
<feature type="region of interest" description="Disordered" evidence="1">
    <location>
        <begin position="178"/>
        <end position="198"/>
    </location>
</feature>
<proteinExistence type="predicted"/>
<feature type="region of interest" description="Disordered" evidence="1">
    <location>
        <begin position="359"/>
        <end position="405"/>
    </location>
</feature>
<protein>
    <recommendedName>
        <fullName evidence="4">Integrase core domain containing protein</fullName>
    </recommendedName>
</protein>
<dbReference type="HOGENOM" id="CLU_693369_0_0_1"/>
<name>M1DDD5_SOLTU</name>
<dbReference type="InParanoid" id="M1DDD5"/>
<evidence type="ECO:0000313" key="3">
    <source>
        <dbReference type="Proteomes" id="UP000011115"/>
    </source>
</evidence>
<feature type="region of interest" description="Disordered" evidence="1">
    <location>
        <begin position="233"/>
        <end position="341"/>
    </location>
</feature>
<accession>M1DDD5</accession>
<evidence type="ECO:0000313" key="2">
    <source>
        <dbReference type="EnsemblPlants" id="PGSC0003DMT400087216"/>
    </source>
</evidence>
<evidence type="ECO:0000256" key="1">
    <source>
        <dbReference type="SAM" id="MobiDB-lite"/>
    </source>
</evidence>
<keyword evidence="3" id="KW-1185">Reference proteome</keyword>
<reference evidence="3" key="1">
    <citation type="journal article" date="2011" name="Nature">
        <title>Genome sequence and analysis of the tuber crop potato.</title>
        <authorList>
            <consortium name="The Potato Genome Sequencing Consortium"/>
        </authorList>
    </citation>
    <scope>NUCLEOTIDE SEQUENCE [LARGE SCALE GENOMIC DNA]</scope>
    <source>
        <strain evidence="3">cv. DM1-3 516 R44</strain>
    </source>
</reference>